<dbReference type="GO" id="GO:0106026">
    <property type="term" value="F:Gly-tRNA(Ala) deacylase activity"/>
    <property type="evidence" value="ECO:0007669"/>
    <property type="project" value="UniProtKB-UniRule"/>
</dbReference>
<comment type="function">
    <text evidence="2">An aminoacyl-tRNA editing enzyme that deacylates mischarged D-aminoacyl-tRNAs. Also deacylates mischarged glycyl-tRNA(Ala), protecting cells against glycine mischarging by AlaRS. Acts via tRNA-based rather than protein-based catalysis; rejects L-amino acids rather than detecting D-amino acids in the active site. By recycling D-aminoacyl-tRNA to D-amino acids and free tRNA molecules, this enzyme counteracts the toxicity associated with the formation of D-aminoacyl-tRNA entities in vivo and helps enforce protein L-homochirality.</text>
</comment>
<dbReference type="EC" id="3.1.1.96" evidence="2"/>
<dbReference type="GO" id="GO:0043908">
    <property type="term" value="F:Ser(Gly)-tRNA(Ala) hydrolase activity"/>
    <property type="evidence" value="ECO:0007669"/>
    <property type="project" value="UniProtKB-UniRule"/>
</dbReference>
<dbReference type="InterPro" id="IPR003732">
    <property type="entry name" value="Daa-tRNA_deacyls_DTD"/>
</dbReference>
<name>A0A1F7GWN9_9BACT</name>
<dbReference type="PANTHER" id="PTHR10472">
    <property type="entry name" value="D-TYROSYL-TRNA TYR DEACYLASE"/>
    <property type="match status" value="1"/>
</dbReference>
<protein>
    <recommendedName>
        <fullName evidence="2">D-aminoacyl-tRNA deacylase</fullName>
        <shortName evidence="2">DTD</shortName>
        <ecNumber evidence="2">3.1.1.96</ecNumber>
    </recommendedName>
    <alternativeName>
        <fullName evidence="2">Gly-tRNA(Ala) deacylase</fullName>
        <ecNumber evidence="2">3.1.1.-</ecNumber>
    </alternativeName>
</protein>
<dbReference type="Proteomes" id="UP000177159">
    <property type="component" value="Unassembled WGS sequence"/>
</dbReference>
<feature type="short sequence motif" description="Gly-cisPro motif, important for rejection of L-amino acids" evidence="2">
    <location>
        <begin position="137"/>
        <end position="138"/>
    </location>
</feature>
<dbReference type="AlphaFoldDB" id="A0A1F7GWN9"/>
<dbReference type="GO" id="GO:0005737">
    <property type="term" value="C:cytoplasm"/>
    <property type="evidence" value="ECO:0007669"/>
    <property type="project" value="UniProtKB-SubCell"/>
</dbReference>
<reference evidence="3 4" key="1">
    <citation type="journal article" date="2016" name="Nat. Commun.">
        <title>Thousands of microbial genomes shed light on interconnected biogeochemical processes in an aquifer system.</title>
        <authorList>
            <person name="Anantharaman K."/>
            <person name="Brown C.T."/>
            <person name="Hug L.A."/>
            <person name="Sharon I."/>
            <person name="Castelle C.J."/>
            <person name="Probst A.J."/>
            <person name="Thomas B.C."/>
            <person name="Singh A."/>
            <person name="Wilkins M.J."/>
            <person name="Karaoz U."/>
            <person name="Brodie E.L."/>
            <person name="Williams K.H."/>
            <person name="Hubbard S.S."/>
            <person name="Banfield J.F."/>
        </authorList>
    </citation>
    <scope>NUCLEOTIDE SEQUENCE [LARGE SCALE GENOMIC DNA]</scope>
</reference>
<comment type="subunit">
    <text evidence="2">Homodimer.</text>
</comment>
<comment type="similarity">
    <text evidence="1 2">Belongs to the DTD family.</text>
</comment>
<comment type="caution">
    <text evidence="3">The sequence shown here is derived from an EMBL/GenBank/DDBJ whole genome shotgun (WGS) entry which is preliminary data.</text>
</comment>
<dbReference type="Gene3D" id="3.50.80.10">
    <property type="entry name" value="D-tyrosyl-tRNA(Tyr) deacylase"/>
    <property type="match status" value="1"/>
</dbReference>
<organism evidence="3 4">
    <name type="scientific">Candidatus Roizmanbacteria bacterium RIFCSPHIGHO2_02_FULL_37_24</name>
    <dbReference type="NCBI Taxonomy" id="1802037"/>
    <lineage>
        <taxon>Bacteria</taxon>
        <taxon>Candidatus Roizmaniibacteriota</taxon>
    </lineage>
</organism>
<sequence>MKALIQRVKKGSVKVNNKLVSKIGSGYVVLLGIFEDDTESDVEKIVAKLVNLRIMSDDAHKMNRSIKDIKGQILVVSQFTLCADLTYGRRPSFIKAMDPTRAKHLYLFFVKKLSEQDIDTKTGKFGEYMDVEIVNDGPVTIMMNSRKI</sequence>
<dbReference type="HAMAP" id="MF_00518">
    <property type="entry name" value="Deacylase_Dtd"/>
    <property type="match status" value="1"/>
</dbReference>
<dbReference type="GO" id="GO:0019478">
    <property type="term" value="P:D-amino acid catabolic process"/>
    <property type="evidence" value="ECO:0007669"/>
    <property type="project" value="UniProtKB-UniRule"/>
</dbReference>
<keyword evidence="2" id="KW-0694">RNA-binding</keyword>
<dbReference type="InterPro" id="IPR023509">
    <property type="entry name" value="DTD-like_sf"/>
</dbReference>
<comment type="catalytic activity">
    <reaction evidence="2">
        <text>glycyl-tRNA(Ala) + H2O = tRNA(Ala) + glycine + H(+)</text>
        <dbReference type="Rhea" id="RHEA:53744"/>
        <dbReference type="Rhea" id="RHEA-COMP:9657"/>
        <dbReference type="Rhea" id="RHEA-COMP:13640"/>
        <dbReference type="ChEBI" id="CHEBI:15377"/>
        <dbReference type="ChEBI" id="CHEBI:15378"/>
        <dbReference type="ChEBI" id="CHEBI:57305"/>
        <dbReference type="ChEBI" id="CHEBI:78442"/>
        <dbReference type="ChEBI" id="CHEBI:78522"/>
    </reaction>
</comment>
<dbReference type="Pfam" id="PF02580">
    <property type="entry name" value="Tyr_Deacylase"/>
    <property type="match status" value="1"/>
</dbReference>
<evidence type="ECO:0000313" key="3">
    <source>
        <dbReference type="EMBL" id="OGK23510.1"/>
    </source>
</evidence>
<dbReference type="GO" id="GO:0051500">
    <property type="term" value="F:D-tyrosyl-tRNA(Tyr) deacylase activity"/>
    <property type="evidence" value="ECO:0007669"/>
    <property type="project" value="TreeGrafter"/>
</dbReference>
<comment type="catalytic activity">
    <reaction evidence="2">
        <text>a D-aminoacyl-tRNA + H2O = a tRNA + a D-alpha-amino acid + H(+)</text>
        <dbReference type="Rhea" id="RHEA:13953"/>
        <dbReference type="Rhea" id="RHEA-COMP:10123"/>
        <dbReference type="Rhea" id="RHEA-COMP:10124"/>
        <dbReference type="ChEBI" id="CHEBI:15377"/>
        <dbReference type="ChEBI" id="CHEBI:15378"/>
        <dbReference type="ChEBI" id="CHEBI:59871"/>
        <dbReference type="ChEBI" id="CHEBI:78442"/>
        <dbReference type="ChEBI" id="CHEBI:79333"/>
        <dbReference type="EC" id="3.1.1.96"/>
    </reaction>
</comment>
<dbReference type="EC" id="3.1.1.-" evidence="2"/>
<dbReference type="FunFam" id="3.50.80.10:FF:000001">
    <property type="entry name" value="D-aminoacyl-tRNA deacylase"/>
    <property type="match status" value="1"/>
</dbReference>
<comment type="domain">
    <text evidence="2">A Gly-cisPro motif from one monomer fits into the active site of the other monomer to allow specific chiral rejection of L-amino acids.</text>
</comment>
<dbReference type="GO" id="GO:0000049">
    <property type="term" value="F:tRNA binding"/>
    <property type="evidence" value="ECO:0007669"/>
    <property type="project" value="UniProtKB-UniRule"/>
</dbReference>
<comment type="subcellular location">
    <subcellularLocation>
        <location evidence="2">Cytoplasm</location>
    </subcellularLocation>
</comment>
<keyword evidence="2" id="KW-0963">Cytoplasm</keyword>
<keyword evidence="2" id="KW-0820">tRNA-binding</keyword>
<dbReference type="SUPFAM" id="SSF69500">
    <property type="entry name" value="DTD-like"/>
    <property type="match status" value="1"/>
</dbReference>
<keyword evidence="2" id="KW-0378">Hydrolase</keyword>
<evidence type="ECO:0000256" key="2">
    <source>
        <dbReference type="HAMAP-Rule" id="MF_00518"/>
    </source>
</evidence>
<dbReference type="EMBL" id="MFZM01000020">
    <property type="protein sequence ID" value="OGK23510.1"/>
    <property type="molecule type" value="Genomic_DNA"/>
</dbReference>
<accession>A0A1F7GWN9</accession>
<evidence type="ECO:0000313" key="4">
    <source>
        <dbReference type="Proteomes" id="UP000177159"/>
    </source>
</evidence>
<dbReference type="PANTHER" id="PTHR10472:SF5">
    <property type="entry name" value="D-AMINOACYL-TRNA DEACYLASE 1"/>
    <property type="match status" value="1"/>
</dbReference>
<proteinExistence type="inferred from homology"/>
<evidence type="ECO:0000256" key="1">
    <source>
        <dbReference type="ARBA" id="ARBA00009673"/>
    </source>
</evidence>
<dbReference type="NCBIfam" id="TIGR00256">
    <property type="entry name" value="D-aminoacyl-tRNA deacylase"/>
    <property type="match status" value="1"/>
</dbReference>
<gene>
    <name evidence="2" type="primary">dtd</name>
    <name evidence="3" type="ORF">A3C24_01805</name>
</gene>